<comment type="subcellular location">
    <subcellularLocation>
        <location evidence="1">Cell membrane</location>
        <topology evidence="1">Lipid-anchor</topology>
        <orientation evidence="1">Cytoplasmic side</orientation>
    </subcellularLocation>
</comment>
<accession>A0A8H6TFY3</accession>
<dbReference type="InterPro" id="IPR027417">
    <property type="entry name" value="P-loop_NTPase"/>
</dbReference>
<dbReference type="InterPro" id="IPR005225">
    <property type="entry name" value="Small_GTP-bd"/>
</dbReference>
<evidence type="ECO:0000256" key="3">
    <source>
        <dbReference type="ARBA" id="ARBA00023134"/>
    </source>
</evidence>
<name>A0A8H6TFY3_9AGAR</name>
<proteinExistence type="predicted"/>
<dbReference type="GO" id="GO:0005886">
    <property type="term" value="C:plasma membrane"/>
    <property type="evidence" value="ECO:0007669"/>
    <property type="project" value="UniProtKB-SubCell"/>
</dbReference>
<dbReference type="Gene3D" id="3.40.50.300">
    <property type="entry name" value="P-loop containing nucleotide triphosphate hydrolases"/>
    <property type="match status" value="1"/>
</dbReference>
<dbReference type="InterPro" id="IPR020849">
    <property type="entry name" value="Small_GTPase_Ras-type"/>
</dbReference>
<dbReference type="SMART" id="SM00173">
    <property type="entry name" value="RAS"/>
    <property type="match status" value="1"/>
</dbReference>
<keyword evidence="4" id="KW-0812">Transmembrane</keyword>
<dbReference type="PANTHER" id="PTHR24070">
    <property type="entry name" value="RAS, DI-RAS, AND RHEB FAMILY MEMBERS OF SMALL GTPASE SUPERFAMILY"/>
    <property type="match status" value="1"/>
</dbReference>
<evidence type="ECO:0000256" key="1">
    <source>
        <dbReference type="ARBA" id="ARBA00004342"/>
    </source>
</evidence>
<sequence>MKLMDGRRSLSPNHGADLSTYLPPPQLLHGLMAARISLNRRKIVVLGSRSVGKSSLIKQLVDHRFSESYYPTTSMTSHKTITLNGVEYPCEIIDTAGQDEYSQLPPQYAIGIHGYVLVYSITSKTSFDMVRTIYDKILDFCGLPPGSVPAVIVGSKADLVMRWVVRGLSRLALLVYGLTLSCFLFFPTLPHSNRSRKVSSTDGQTLADETQCAWTEASAMVHGDIVKVFELCLEEIERRLVPPRSPGLPPPDRPNNCVLM</sequence>
<feature type="transmembrane region" description="Helical" evidence="4">
    <location>
        <begin position="171"/>
        <end position="189"/>
    </location>
</feature>
<dbReference type="GO" id="GO:0005525">
    <property type="term" value="F:GTP binding"/>
    <property type="evidence" value="ECO:0007669"/>
    <property type="project" value="UniProtKB-KW"/>
</dbReference>
<dbReference type="GO" id="GO:0003924">
    <property type="term" value="F:GTPase activity"/>
    <property type="evidence" value="ECO:0007669"/>
    <property type="project" value="InterPro"/>
</dbReference>
<evidence type="ECO:0000313" key="5">
    <source>
        <dbReference type="EMBL" id="KAF7316534.1"/>
    </source>
</evidence>
<keyword evidence="6" id="KW-1185">Reference proteome</keyword>
<organism evidence="5 6">
    <name type="scientific">Mycena indigotica</name>
    <dbReference type="NCBI Taxonomy" id="2126181"/>
    <lineage>
        <taxon>Eukaryota</taxon>
        <taxon>Fungi</taxon>
        <taxon>Dikarya</taxon>
        <taxon>Basidiomycota</taxon>
        <taxon>Agaricomycotina</taxon>
        <taxon>Agaricomycetes</taxon>
        <taxon>Agaricomycetidae</taxon>
        <taxon>Agaricales</taxon>
        <taxon>Marasmiineae</taxon>
        <taxon>Mycenaceae</taxon>
        <taxon>Mycena</taxon>
    </lineage>
</organism>
<keyword evidence="4" id="KW-1133">Transmembrane helix</keyword>
<dbReference type="OrthoDB" id="5976022at2759"/>
<dbReference type="SUPFAM" id="SSF52540">
    <property type="entry name" value="P-loop containing nucleoside triphosphate hydrolases"/>
    <property type="match status" value="1"/>
</dbReference>
<dbReference type="Pfam" id="PF00071">
    <property type="entry name" value="Ras"/>
    <property type="match status" value="1"/>
</dbReference>
<dbReference type="GO" id="GO:0007165">
    <property type="term" value="P:signal transduction"/>
    <property type="evidence" value="ECO:0007669"/>
    <property type="project" value="InterPro"/>
</dbReference>
<dbReference type="EMBL" id="JACAZF010000001">
    <property type="protein sequence ID" value="KAF7316534.1"/>
    <property type="molecule type" value="Genomic_DNA"/>
</dbReference>
<evidence type="ECO:0000256" key="2">
    <source>
        <dbReference type="ARBA" id="ARBA00022741"/>
    </source>
</evidence>
<keyword evidence="3" id="KW-0342">GTP-binding</keyword>
<dbReference type="RefSeq" id="XP_037226557.1">
    <property type="nucleotide sequence ID" value="XM_037358647.1"/>
</dbReference>
<reference evidence="5" key="1">
    <citation type="submission" date="2020-05" db="EMBL/GenBank/DDBJ databases">
        <title>Mycena genomes resolve the evolution of fungal bioluminescence.</title>
        <authorList>
            <person name="Tsai I.J."/>
        </authorList>
    </citation>
    <scope>NUCLEOTIDE SEQUENCE</scope>
    <source>
        <strain evidence="5">171206Taipei</strain>
    </source>
</reference>
<dbReference type="NCBIfam" id="TIGR00231">
    <property type="entry name" value="small_GTP"/>
    <property type="match status" value="1"/>
</dbReference>
<dbReference type="SMART" id="SM00175">
    <property type="entry name" value="RAB"/>
    <property type="match status" value="1"/>
</dbReference>
<keyword evidence="2" id="KW-0547">Nucleotide-binding</keyword>
<dbReference type="AlphaFoldDB" id="A0A8H6TFY3"/>
<dbReference type="InterPro" id="IPR001806">
    <property type="entry name" value="Small_GTPase"/>
</dbReference>
<keyword evidence="4" id="KW-0472">Membrane</keyword>
<dbReference type="SMART" id="SM00174">
    <property type="entry name" value="RHO"/>
    <property type="match status" value="1"/>
</dbReference>
<dbReference type="PROSITE" id="PS51419">
    <property type="entry name" value="RAB"/>
    <property type="match status" value="1"/>
</dbReference>
<comment type="caution">
    <text evidence="5">The sequence shown here is derived from an EMBL/GenBank/DDBJ whole genome shotgun (WGS) entry which is preliminary data.</text>
</comment>
<dbReference type="PRINTS" id="PR00449">
    <property type="entry name" value="RASTRNSFRMNG"/>
</dbReference>
<dbReference type="GeneID" id="59341163"/>
<dbReference type="PROSITE" id="PS51421">
    <property type="entry name" value="RAS"/>
    <property type="match status" value="1"/>
</dbReference>
<protein>
    <submittedName>
        <fullName evidence="5">Uncharacterized protein</fullName>
    </submittedName>
</protein>
<evidence type="ECO:0000256" key="4">
    <source>
        <dbReference type="SAM" id="Phobius"/>
    </source>
</evidence>
<evidence type="ECO:0000313" key="6">
    <source>
        <dbReference type="Proteomes" id="UP000636479"/>
    </source>
</evidence>
<gene>
    <name evidence="5" type="ORF">MIND_00172700</name>
</gene>
<dbReference type="Proteomes" id="UP000636479">
    <property type="component" value="Unassembled WGS sequence"/>
</dbReference>